<dbReference type="Proteomes" id="UP000823775">
    <property type="component" value="Unassembled WGS sequence"/>
</dbReference>
<feature type="non-terminal residue" evidence="1">
    <location>
        <position position="1"/>
    </location>
</feature>
<gene>
    <name evidence="1" type="ORF">HAX54_013869</name>
</gene>
<sequence>VTFLVSRLFWWIRLPSSSHDLDFPSSSEIIKVYSYSSLYFGLHHAMHGYGLSWLELFKQNMLKELVVGSPKYILLEEFLHLKEILPREQSELKDLVSFLRLCTWREPLLEEQIDNFLPGVN</sequence>
<dbReference type="EMBL" id="JACEIK010001846">
    <property type="protein sequence ID" value="MCD7472593.1"/>
    <property type="molecule type" value="Genomic_DNA"/>
</dbReference>
<protein>
    <recommendedName>
        <fullName evidence="3">Maturase K</fullName>
    </recommendedName>
</protein>
<name>A0ABS8TP26_DATST</name>
<reference evidence="1 2" key="1">
    <citation type="journal article" date="2021" name="BMC Genomics">
        <title>Datura genome reveals duplications of psychoactive alkaloid biosynthetic genes and high mutation rate following tissue culture.</title>
        <authorList>
            <person name="Rajewski A."/>
            <person name="Carter-House D."/>
            <person name="Stajich J."/>
            <person name="Litt A."/>
        </authorList>
    </citation>
    <scope>NUCLEOTIDE SEQUENCE [LARGE SCALE GENOMIC DNA]</scope>
    <source>
        <strain evidence="1">AR-01</strain>
    </source>
</reference>
<evidence type="ECO:0008006" key="3">
    <source>
        <dbReference type="Google" id="ProtNLM"/>
    </source>
</evidence>
<keyword evidence="2" id="KW-1185">Reference proteome</keyword>
<evidence type="ECO:0000313" key="2">
    <source>
        <dbReference type="Proteomes" id="UP000823775"/>
    </source>
</evidence>
<proteinExistence type="predicted"/>
<organism evidence="1 2">
    <name type="scientific">Datura stramonium</name>
    <name type="common">Jimsonweed</name>
    <name type="synonym">Common thornapple</name>
    <dbReference type="NCBI Taxonomy" id="4076"/>
    <lineage>
        <taxon>Eukaryota</taxon>
        <taxon>Viridiplantae</taxon>
        <taxon>Streptophyta</taxon>
        <taxon>Embryophyta</taxon>
        <taxon>Tracheophyta</taxon>
        <taxon>Spermatophyta</taxon>
        <taxon>Magnoliopsida</taxon>
        <taxon>eudicotyledons</taxon>
        <taxon>Gunneridae</taxon>
        <taxon>Pentapetalae</taxon>
        <taxon>asterids</taxon>
        <taxon>lamiids</taxon>
        <taxon>Solanales</taxon>
        <taxon>Solanaceae</taxon>
        <taxon>Solanoideae</taxon>
        <taxon>Datureae</taxon>
        <taxon>Datura</taxon>
    </lineage>
</organism>
<comment type="caution">
    <text evidence="1">The sequence shown here is derived from an EMBL/GenBank/DDBJ whole genome shotgun (WGS) entry which is preliminary data.</text>
</comment>
<evidence type="ECO:0000313" key="1">
    <source>
        <dbReference type="EMBL" id="MCD7472593.1"/>
    </source>
</evidence>
<accession>A0ABS8TP26</accession>